<feature type="compositionally biased region" description="Basic and acidic residues" evidence="1">
    <location>
        <begin position="1"/>
        <end position="19"/>
    </location>
</feature>
<dbReference type="AlphaFoldDB" id="A0AAV1S1J6"/>
<proteinExistence type="predicted"/>
<comment type="caution">
    <text evidence="2">The sequence shown here is derived from an EMBL/GenBank/DDBJ whole genome shotgun (WGS) entry which is preliminary data.</text>
</comment>
<feature type="region of interest" description="Disordered" evidence="1">
    <location>
        <begin position="1"/>
        <end position="33"/>
    </location>
</feature>
<accession>A0AAV1S1J6</accession>
<keyword evidence="3" id="KW-1185">Reference proteome</keyword>
<evidence type="ECO:0000256" key="1">
    <source>
        <dbReference type="SAM" id="MobiDB-lite"/>
    </source>
</evidence>
<dbReference type="EMBL" id="CAWUPB010001160">
    <property type="protein sequence ID" value="CAK7343450.1"/>
    <property type="molecule type" value="Genomic_DNA"/>
</dbReference>
<evidence type="ECO:0000313" key="3">
    <source>
        <dbReference type="Proteomes" id="UP001314170"/>
    </source>
</evidence>
<dbReference type="Proteomes" id="UP001314170">
    <property type="component" value="Unassembled WGS sequence"/>
</dbReference>
<organism evidence="2 3">
    <name type="scientific">Dovyalis caffra</name>
    <dbReference type="NCBI Taxonomy" id="77055"/>
    <lineage>
        <taxon>Eukaryota</taxon>
        <taxon>Viridiplantae</taxon>
        <taxon>Streptophyta</taxon>
        <taxon>Embryophyta</taxon>
        <taxon>Tracheophyta</taxon>
        <taxon>Spermatophyta</taxon>
        <taxon>Magnoliopsida</taxon>
        <taxon>eudicotyledons</taxon>
        <taxon>Gunneridae</taxon>
        <taxon>Pentapetalae</taxon>
        <taxon>rosids</taxon>
        <taxon>fabids</taxon>
        <taxon>Malpighiales</taxon>
        <taxon>Salicaceae</taxon>
        <taxon>Flacourtieae</taxon>
        <taxon>Dovyalis</taxon>
    </lineage>
</organism>
<name>A0AAV1S1J6_9ROSI</name>
<sequence>MAAREKQINQEKQTSKKTSDYGSNRDSPLRRIRSLQPSQIYVLEYEELKMPQKFRKIKVHRTIRTVADD</sequence>
<gene>
    <name evidence="2" type="ORF">DCAF_LOCUS17314</name>
</gene>
<evidence type="ECO:0000313" key="2">
    <source>
        <dbReference type="EMBL" id="CAK7343450.1"/>
    </source>
</evidence>
<protein>
    <submittedName>
        <fullName evidence="2">Uncharacterized protein</fullName>
    </submittedName>
</protein>
<reference evidence="2 3" key="1">
    <citation type="submission" date="2024-01" db="EMBL/GenBank/DDBJ databases">
        <authorList>
            <person name="Waweru B."/>
        </authorList>
    </citation>
    <scope>NUCLEOTIDE SEQUENCE [LARGE SCALE GENOMIC DNA]</scope>
</reference>